<evidence type="ECO:0000313" key="3">
    <source>
        <dbReference type="EMBL" id="PCG75190.1"/>
    </source>
</evidence>
<comment type="caution">
    <text evidence="3">The sequence shown here is derived from an EMBL/GenBank/DDBJ whole genome shotgun (WGS) entry which is preliminary data.</text>
</comment>
<organism evidence="3">
    <name type="scientific">Heliothis virescens</name>
    <name type="common">Tobacco budworm moth</name>
    <dbReference type="NCBI Taxonomy" id="7102"/>
    <lineage>
        <taxon>Eukaryota</taxon>
        <taxon>Metazoa</taxon>
        <taxon>Ecdysozoa</taxon>
        <taxon>Arthropoda</taxon>
        <taxon>Hexapoda</taxon>
        <taxon>Insecta</taxon>
        <taxon>Pterygota</taxon>
        <taxon>Neoptera</taxon>
        <taxon>Endopterygota</taxon>
        <taxon>Lepidoptera</taxon>
        <taxon>Glossata</taxon>
        <taxon>Ditrysia</taxon>
        <taxon>Noctuoidea</taxon>
        <taxon>Noctuidae</taxon>
        <taxon>Heliothinae</taxon>
        <taxon>Heliothis</taxon>
    </lineage>
</organism>
<evidence type="ECO:0000256" key="1">
    <source>
        <dbReference type="SAM" id="Coils"/>
    </source>
</evidence>
<evidence type="ECO:0000256" key="2">
    <source>
        <dbReference type="SAM" id="MobiDB-lite"/>
    </source>
</evidence>
<reference evidence="3" key="1">
    <citation type="submission" date="2017-09" db="EMBL/GenBank/DDBJ databases">
        <title>Contemporary evolution of a Lepidopteran species, Heliothis virescens, in response to modern agricultural practices.</title>
        <authorList>
            <person name="Fritz M.L."/>
            <person name="Deyonke A.M."/>
            <person name="Papanicolaou A."/>
            <person name="Micinski S."/>
            <person name="Westbrook J."/>
            <person name="Gould F."/>
        </authorList>
    </citation>
    <scope>NUCLEOTIDE SEQUENCE [LARGE SCALE GENOMIC DNA]</scope>
    <source>
        <strain evidence="3">HvINT-</strain>
        <tissue evidence="3">Whole body</tissue>
    </source>
</reference>
<feature type="compositionally biased region" description="Pro residues" evidence="2">
    <location>
        <begin position="615"/>
        <end position="625"/>
    </location>
</feature>
<protein>
    <submittedName>
        <fullName evidence="3">Uncharacterized protein</fullName>
    </submittedName>
</protein>
<keyword evidence="1" id="KW-0175">Coiled coil</keyword>
<name>A0A2A4JUV3_HELVI</name>
<sequence>MCNLSENYRLRECYLQRDEVPTQSVIRKTMGPLADVFLKTLCPRRKVLIGLEPPLKGGGGDWYVTPENLLQGRAVLKPVKKKTLAKLNHHGIDLIGTNLYQTRCKNNERDRDNALSDADSFRRCSVISECKQLENDLHDALAKEVKTRITNTCDDFSRLYRKSLSSIEKLFHESAIAEIKKNRENAIQLMRTKYSEDLKRQAMDLYDNYEKKLMEEKSKLRADFEEKVEIIHTHLSHIIHDINVDKHVTVDHLKQYYERQNLACMVYVSLKEKEMCLAEMEDSKRKHQKEAKKLAGTIAIKDYEIYISRQNEKKRQDFLIKWYKKVSSVIKHFQNFVTYCLVKLPEHAEFFINMEKLMLLQINDVLENPSAESIIRFEEQFSTPVPQAKPFYLVCDTGYKARVDRDLCPRHSGTSSTAQLLPAIIINKKCLYAACDNFEQFTNKIKAYIHRYDNEDIPDDLIYEHFQRFKYTPSQQQLQLKMQSSLMQVLQEEIDYMKQLPFKCSYCEMPLCVCSSTPRPSVCSSGRIDVSSESPIHLTPSQLKMHEQEPKWESFINYVKPKRCACGKTNVKDLEHNLPVYMRKMKFGPPEVPEYEICPVSTLKELVKNARGEVPAPPPQPPPVPSKMYEDESTQTMDPYQRICTCYKTETEISRMLRSVLSDAANVEQTWTDKHRLVGEELSPSFMAHDLGEFATARAQSLVNVLKDMPDLEVMFDRNYQALK</sequence>
<proteinExistence type="predicted"/>
<dbReference type="AlphaFoldDB" id="A0A2A4JUV3"/>
<accession>A0A2A4JUV3</accession>
<dbReference type="EMBL" id="NWSH01000623">
    <property type="protein sequence ID" value="PCG75190.1"/>
    <property type="molecule type" value="Genomic_DNA"/>
</dbReference>
<feature type="region of interest" description="Disordered" evidence="2">
    <location>
        <begin position="611"/>
        <end position="631"/>
    </location>
</feature>
<dbReference type="STRING" id="7102.A0A2A4JUV3"/>
<gene>
    <name evidence="3" type="ORF">B5V51_12064</name>
</gene>
<feature type="coiled-coil region" evidence="1">
    <location>
        <begin position="270"/>
        <end position="297"/>
    </location>
</feature>